<comment type="similarity">
    <text evidence="2">Belongs to the transcriptional coactivator PC4 family.</text>
</comment>
<dbReference type="Pfam" id="PF02229">
    <property type="entry name" value="PC4"/>
    <property type="match status" value="1"/>
</dbReference>
<dbReference type="GO" id="GO:0003713">
    <property type="term" value="F:transcription coactivator activity"/>
    <property type="evidence" value="ECO:0007669"/>
    <property type="project" value="InterPro"/>
</dbReference>
<evidence type="ECO:0000256" key="1">
    <source>
        <dbReference type="ARBA" id="ARBA00004123"/>
    </source>
</evidence>
<proteinExistence type="inferred from homology"/>
<keyword evidence="4" id="KW-0238">DNA-binding</keyword>
<sequence>MCVCVCVYPRDHLPVMSSRKRSSESGVEPDNSVRSKKAKVNTTAEAKTDSNGDRYWEISKMRRVTISSFRGKTQVNVREYYEKDGQELPGKKGISMPVDQFAAIVSILPEIEQALEENGEILPRPVYSTEGSQSGQGEQGQVHSGNQSPSKQNIEATSDEESEA</sequence>
<dbReference type="Gene3D" id="2.30.31.10">
    <property type="entry name" value="Transcriptional Coactivator Pc4, Chain A"/>
    <property type="match status" value="1"/>
</dbReference>
<dbReference type="OrthoDB" id="2505440at2759"/>
<evidence type="ECO:0000259" key="8">
    <source>
        <dbReference type="Pfam" id="PF02229"/>
    </source>
</evidence>
<dbReference type="InterPro" id="IPR009044">
    <property type="entry name" value="ssDNA-bd_transcriptional_reg"/>
</dbReference>
<dbReference type="PANTHER" id="PTHR13215">
    <property type="entry name" value="RNA POLYMERASE II TRANSCRIPTIONAL COACTIVATOR"/>
    <property type="match status" value="1"/>
</dbReference>
<organism evidence="9 10">
    <name type="scientific">Penicillium nordicum</name>
    <dbReference type="NCBI Taxonomy" id="229535"/>
    <lineage>
        <taxon>Eukaryota</taxon>
        <taxon>Fungi</taxon>
        <taxon>Dikarya</taxon>
        <taxon>Ascomycota</taxon>
        <taxon>Pezizomycotina</taxon>
        <taxon>Eurotiomycetes</taxon>
        <taxon>Eurotiomycetidae</taxon>
        <taxon>Eurotiales</taxon>
        <taxon>Aspergillaceae</taxon>
        <taxon>Penicillium</taxon>
    </lineage>
</organism>
<dbReference type="Proteomes" id="UP000037696">
    <property type="component" value="Unassembled WGS sequence"/>
</dbReference>
<comment type="caution">
    <text evidence="9">The sequence shown here is derived from an EMBL/GenBank/DDBJ whole genome shotgun (WGS) entry which is preliminary data.</text>
</comment>
<feature type="compositionally biased region" description="Polar residues" evidence="7">
    <location>
        <begin position="142"/>
        <end position="156"/>
    </location>
</feature>
<evidence type="ECO:0000313" key="10">
    <source>
        <dbReference type="Proteomes" id="UP000037696"/>
    </source>
</evidence>
<evidence type="ECO:0000313" key="9">
    <source>
        <dbReference type="EMBL" id="KOS37293.1"/>
    </source>
</evidence>
<accession>A0A0M9WAN8</accession>
<comment type="subcellular location">
    <subcellularLocation>
        <location evidence="1">Nucleus</location>
    </subcellularLocation>
</comment>
<name>A0A0M9WAN8_9EURO</name>
<dbReference type="InterPro" id="IPR045125">
    <property type="entry name" value="Sub1/Tcp4-like"/>
</dbReference>
<evidence type="ECO:0000256" key="4">
    <source>
        <dbReference type="ARBA" id="ARBA00023125"/>
    </source>
</evidence>
<evidence type="ECO:0000256" key="7">
    <source>
        <dbReference type="SAM" id="MobiDB-lite"/>
    </source>
</evidence>
<feature type="region of interest" description="Disordered" evidence="7">
    <location>
        <begin position="119"/>
        <end position="164"/>
    </location>
</feature>
<dbReference type="GO" id="GO:0003677">
    <property type="term" value="F:DNA binding"/>
    <property type="evidence" value="ECO:0007669"/>
    <property type="project" value="UniProtKB-KW"/>
</dbReference>
<keyword evidence="6" id="KW-0539">Nucleus</keyword>
<keyword evidence="10" id="KW-1185">Reference proteome</keyword>
<evidence type="ECO:0000256" key="2">
    <source>
        <dbReference type="ARBA" id="ARBA00009001"/>
    </source>
</evidence>
<evidence type="ECO:0000256" key="3">
    <source>
        <dbReference type="ARBA" id="ARBA00023015"/>
    </source>
</evidence>
<feature type="region of interest" description="Disordered" evidence="7">
    <location>
        <begin position="17"/>
        <end position="49"/>
    </location>
</feature>
<dbReference type="GO" id="GO:0005634">
    <property type="term" value="C:nucleus"/>
    <property type="evidence" value="ECO:0007669"/>
    <property type="project" value="UniProtKB-SubCell"/>
</dbReference>
<keyword evidence="3" id="KW-0805">Transcription regulation</keyword>
<protein>
    <recommendedName>
        <fullName evidence="8">Transcriptional coactivator p15 (PC4) C-terminal domain-containing protein</fullName>
    </recommendedName>
</protein>
<reference evidence="9 10" key="1">
    <citation type="submission" date="2015-08" db="EMBL/GenBank/DDBJ databases">
        <title>Genome sequencing of Penicillium nordicum.</title>
        <authorList>
            <person name="Nguyen H.D."/>
            <person name="Seifert K.A."/>
        </authorList>
    </citation>
    <scope>NUCLEOTIDE SEQUENCE [LARGE SCALE GENOMIC DNA]</scope>
    <source>
        <strain evidence="9 10">DAOMC 185683</strain>
    </source>
</reference>
<dbReference type="InterPro" id="IPR003173">
    <property type="entry name" value="PC4_C"/>
</dbReference>
<evidence type="ECO:0000256" key="5">
    <source>
        <dbReference type="ARBA" id="ARBA00023163"/>
    </source>
</evidence>
<dbReference type="AlphaFoldDB" id="A0A0M9WAN8"/>
<feature type="compositionally biased region" description="Low complexity" evidence="7">
    <location>
        <begin position="130"/>
        <end position="141"/>
    </location>
</feature>
<feature type="domain" description="Transcriptional coactivator p15 (PC4) C-terminal" evidence="8">
    <location>
        <begin position="56"/>
        <end position="106"/>
    </location>
</feature>
<dbReference type="GO" id="GO:0060261">
    <property type="term" value="P:positive regulation of transcription initiation by RNA polymerase II"/>
    <property type="evidence" value="ECO:0007669"/>
    <property type="project" value="InterPro"/>
</dbReference>
<gene>
    <name evidence="9" type="ORF">ACN38_g11921</name>
</gene>
<dbReference type="SUPFAM" id="SSF54447">
    <property type="entry name" value="ssDNA-binding transcriptional regulator domain"/>
    <property type="match status" value="1"/>
</dbReference>
<evidence type="ECO:0000256" key="6">
    <source>
        <dbReference type="ARBA" id="ARBA00023242"/>
    </source>
</evidence>
<dbReference type="STRING" id="229535.A0A0M9WAN8"/>
<dbReference type="EMBL" id="LHQQ01000333">
    <property type="protein sequence ID" value="KOS37293.1"/>
    <property type="molecule type" value="Genomic_DNA"/>
</dbReference>
<keyword evidence="5" id="KW-0804">Transcription</keyword>